<name>C5MJE0_CANTT</name>
<dbReference type="Proteomes" id="UP000002037">
    <property type="component" value="Unassembled WGS sequence"/>
</dbReference>
<dbReference type="SUPFAM" id="SSF52047">
    <property type="entry name" value="RNI-like"/>
    <property type="match status" value="1"/>
</dbReference>
<dbReference type="Pfam" id="PF00646">
    <property type="entry name" value="F-box"/>
    <property type="match status" value="1"/>
</dbReference>
<dbReference type="OrthoDB" id="629492at2759"/>
<dbReference type="GeneID" id="8300044"/>
<gene>
    <name evidence="3" type="ORF">CTRG_06183</name>
</gene>
<evidence type="ECO:0000313" key="4">
    <source>
        <dbReference type="Proteomes" id="UP000002037"/>
    </source>
</evidence>
<evidence type="ECO:0000259" key="2">
    <source>
        <dbReference type="Pfam" id="PF00646"/>
    </source>
</evidence>
<dbReference type="AlphaFoldDB" id="C5MJE0"/>
<dbReference type="eggNOG" id="ENOG502QRSD">
    <property type="taxonomic scope" value="Eukaryota"/>
</dbReference>
<dbReference type="InterPro" id="IPR001810">
    <property type="entry name" value="F-box_dom"/>
</dbReference>
<feature type="coiled-coil region" evidence="1">
    <location>
        <begin position="149"/>
        <end position="179"/>
    </location>
</feature>
<dbReference type="InterPro" id="IPR011990">
    <property type="entry name" value="TPR-like_helical_dom_sf"/>
</dbReference>
<sequence>MTDSKLIEDKSKLAILYFKSQEYEKALGTYNVLINQLKNLPKSTIRQIRKDNNLQESPIVGPTIHPKLGSLIDQRAATYEKLGQIASALKDGRELTKLEPIGCKGYLRTGKLLLGMNKKVDAYKCYQEGIYIIEKAIKDYNINVPEKLFASLKLHYRELNRELKQKRRTEDEYKKVVKKTRRSTDPFVHLPIDIIEIIFRDIPMNHILRLHSVSKLWYYTLTSIPSLYSFKCKSNIALSEFISGAKLFKKISSHSTSKSIQQIKVNQVTTKAHFLKVLEVLIREPGMLVKNLDLIDKNFNLQLFYHLVSKFGWRWGNLRNLESLRIGINCSIKYGRVLLNMFKKLKVLEIVILQGEKSSLDLIPIQEKMFKKLKDLEVEEYPLEKLLLVNHTKLLLNNPNPISAQTYNPYPIFLDKNFPALTELTLVSFDFATTLPEFGEFLTRIPKLTKLYLENNQNINMLIFLQMIINYRPEFKLQEFTFRESCAISPISLTEFRLGDLHQFKNIYKLDLYKNCLSVTGLLKLLKICGRSIRSLHIGHSHYISFTIHSQRMISLYDILIKCPLLNQIYLNDMDIDQAAMIQINKDLEKISSNFQMLDLSFNKIDGISLLRMFDKKLIVNPIEVLVLNGMEISTDTIQYLIRKRYVKNVVFDKSRIKWQVFGVNSWVQ</sequence>
<dbReference type="STRING" id="294747.C5MJE0"/>
<evidence type="ECO:0000256" key="1">
    <source>
        <dbReference type="SAM" id="Coils"/>
    </source>
</evidence>
<evidence type="ECO:0000313" key="3">
    <source>
        <dbReference type="EMBL" id="EER30143.1"/>
    </source>
</evidence>
<organism evidence="3 4">
    <name type="scientific">Candida tropicalis (strain ATCC MYA-3404 / T1)</name>
    <name type="common">Yeast</name>
    <dbReference type="NCBI Taxonomy" id="294747"/>
    <lineage>
        <taxon>Eukaryota</taxon>
        <taxon>Fungi</taxon>
        <taxon>Dikarya</taxon>
        <taxon>Ascomycota</taxon>
        <taxon>Saccharomycotina</taxon>
        <taxon>Pichiomycetes</taxon>
        <taxon>Debaryomycetaceae</taxon>
        <taxon>Candida/Lodderomyces clade</taxon>
        <taxon>Candida</taxon>
    </lineage>
</organism>
<protein>
    <recommendedName>
        <fullName evidence="2">F-box domain-containing protein</fullName>
    </recommendedName>
</protein>
<dbReference type="InterPro" id="IPR036047">
    <property type="entry name" value="F-box-like_dom_sf"/>
</dbReference>
<dbReference type="SUPFAM" id="SSF48452">
    <property type="entry name" value="TPR-like"/>
    <property type="match status" value="1"/>
</dbReference>
<keyword evidence="1" id="KW-0175">Coiled coil</keyword>
<dbReference type="InterPro" id="IPR032675">
    <property type="entry name" value="LRR_dom_sf"/>
</dbReference>
<accession>C5MJE0</accession>
<proteinExistence type="predicted"/>
<dbReference type="RefSeq" id="XP_002546705.1">
    <property type="nucleotide sequence ID" value="XM_002546659.1"/>
</dbReference>
<feature type="domain" description="F-box" evidence="2">
    <location>
        <begin position="189"/>
        <end position="224"/>
    </location>
</feature>
<dbReference type="Gene3D" id="3.80.10.10">
    <property type="entry name" value="Ribonuclease Inhibitor"/>
    <property type="match status" value="1"/>
</dbReference>
<dbReference type="Gene3D" id="1.25.40.10">
    <property type="entry name" value="Tetratricopeptide repeat domain"/>
    <property type="match status" value="1"/>
</dbReference>
<dbReference type="SUPFAM" id="SSF81383">
    <property type="entry name" value="F-box domain"/>
    <property type="match status" value="1"/>
</dbReference>
<keyword evidence="4" id="KW-1185">Reference proteome</keyword>
<dbReference type="EMBL" id="GG692406">
    <property type="protein sequence ID" value="EER30143.1"/>
    <property type="molecule type" value="Genomic_DNA"/>
</dbReference>
<dbReference type="VEuPathDB" id="FungiDB:CTRG_06183"/>
<reference evidence="3 4" key="1">
    <citation type="journal article" date="2009" name="Nature">
        <title>Evolution of pathogenicity and sexual reproduction in eight Candida genomes.</title>
        <authorList>
            <person name="Butler G."/>
            <person name="Rasmussen M.D."/>
            <person name="Lin M.F."/>
            <person name="Santos M.A."/>
            <person name="Sakthikumar S."/>
            <person name="Munro C.A."/>
            <person name="Rheinbay E."/>
            <person name="Grabherr M."/>
            <person name="Forche A."/>
            <person name="Reedy J.L."/>
            <person name="Agrafioti I."/>
            <person name="Arnaud M.B."/>
            <person name="Bates S."/>
            <person name="Brown A.J."/>
            <person name="Brunke S."/>
            <person name="Costanzo M.C."/>
            <person name="Fitzpatrick D.A."/>
            <person name="de Groot P.W."/>
            <person name="Harris D."/>
            <person name="Hoyer L.L."/>
            <person name="Hube B."/>
            <person name="Klis F.M."/>
            <person name="Kodira C."/>
            <person name="Lennard N."/>
            <person name="Logue M.E."/>
            <person name="Martin R."/>
            <person name="Neiman A.M."/>
            <person name="Nikolaou E."/>
            <person name="Quail M.A."/>
            <person name="Quinn J."/>
            <person name="Santos M.C."/>
            <person name="Schmitzberger F.F."/>
            <person name="Sherlock G."/>
            <person name="Shah P."/>
            <person name="Silverstein K.A."/>
            <person name="Skrzypek M.S."/>
            <person name="Soll D."/>
            <person name="Staggs R."/>
            <person name="Stansfield I."/>
            <person name="Stumpf M.P."/>
            <person name="Sudbery P.E."/>
            <person name="Srikantha T."/>
            <person name="Zeng Q."/>
            <person name="Berman J."/>
            <person name="Berriman M."/>
            <person name="Heitman J."/>
            <person name="Gow N.A."/>
            <person name="Lorenz M.C."/>
            <person name="Birren B.W."/>
            <person name="Kellis M."/>
            <person name="Cuomo C.A."/>
        </authorList>
    </citation>
    <scope>NUCLEOTIDE SEQUENCE [LARGE SCALE GENOMIC DNA]</scope>
    <source>
        <strain evidence="4">ATCC MYA-3404 / T1</strain>
    </source>
</reference>
<dbReference type="KEGG" id="ctp:CTRG_06183"/>